<dbReference type="EMBL" id="BARS01007940">
    <property type="protein sequence ID" value="GAF71535.1"/>
    <property type="molecule type" value="Genomic_DNA"/>
</dbReference>
<comment type="caution">
    <text evidence="1">The sequence shown here is derived from an EMBL/GenBank/DDBJ whole genome shotgun (WGS) entry which is preliminary data.</text>
</comment>
<evidence type="ECO:0000313" key="1">
    <source>
        <dbReference type="EMBL" id="GAF71535.1"/>
    </source>
</evidence>
<organism evidence="1">
    <name type="scientific">marine sediment metagenome</name>
    <dbReference type="NCBI Taxonomy" id="412755"/>
    <lineage>
        <taxon>unclassified sequences</taxon>
        <taxon>metagenomes</taxon>
        <taxon>ecological metagenomes</taxon>
    </lineage>
</organism>
<gene>
    <name evidence="1" type="ORF">S01H1_15212</name>
</gene>
<sequence length="59" mass="7019">MKTLHDENLDTARYWLRSYEEQHPSKLFKGVHLRYFTKIELIKILDQAWETLVGGIDNG</sequence>
<accession>X0T646</accession>
<dbReference type="AlphaFoldDB" id="X0T646"/>
<proteinExistence type="predicted"/>
<protein>
    <submittedName>
        <fullName evidence="1">Uncharacterized protein</fullName>
    </submittedName>
</protein>
<name>X0T646_9ZZZZ</name>
<reference evidence="1" key="1">
    <citation type="journal article" date="2014" name="Front. Microbiol.">
        <title>High frequency of phylogenetically diverse reductive dehalogenase-homologous genes in deep subseafloor sedimentary metagenomes.</title>
        <authorList>
            <person name="Kawai M."/>
            <person name="Futagami T."/>
            <person name="Toyoda A."/>
            <person name="Takaki Y."/>
            <person name="Nishi S."/>
            <person name="Hori S."/>
            <person name="Arai W."/>
            <person name="Tsubouchi T."/>
            <person name="Morono Y."/>
            <person name="Uchiyama I."/>
            <person name="Ito T."/>
            <person name="Fujiyama A."/>
            <person name="Inagaki F."/>
            <person name="Takami H."/>
        </authorList>
    </citation>
    <scope>NUCLEOTIDE SEQUENCE</scope>
    <source>
        <strain evidence="1">Expedition CK06-06</strain>
    </source>
</reference>